<reference evidence="1" key="1">
    <citation type="submission" date="2020-06" db="EMBL/GenBank/DDBJ databases">
        <authorList>
            <consortium name="Plant Systems Biology data submission"/>
        </authorList>
    </citation>
    <scope>NUCLEOTIDE SEQUENCE</scope>
    <source>
        <strain evidence="1">D6</strain>
    </source>
</reference>
<proteinExistence type="predicted"/>
<gene>
    <name evidence="1" type="ORF">SEMRO_380_G130651.1</name>
</gene>
<accession>A0A9N8DZ06</accession>
<dbReference type="Proteomes" id="UP001153069">
    <property type="component" value="Unassembled WGS sequence"/>
</dbReference>
<evidence type="ECO:0000313" key="2">
    <source>
        <dbReference type="Proteomes" id="UP001153069"/>
    </source>
</evidence>
<protein>
    <submittedName>
        <fullName evidence="1">Uncharacterized protein</fullName>
    </submittedName>
</protein>
<keyword evidence="2" id="KW-1185">Reference proteome</keyword>
<dbReference type="AlphaFoldDB" id="A0A9N8DZ06"/>
<evidence type="ECO:0000313" key="1">
    <source>
        <dbReference type="EMBL" id="CAB9509225.1"/>
    </source>
</evidence>
<comment type="caution">
    <text evidence="1">The sequence shown here is derived from an EMBL/GenBank/DDBJ whole genome shotgun (WGS) entry which is preliminary data.</text>
</comment>
<organism evidence="1 2">
    <name type="scientific">Seminavis robusta</name>
    <dbReference type="NCBI Taxonomy" id="568900"/>
    <lineage>
        <taxon>Eukaryota</taxon>
        <taxon>Sar</taxon>
        <taxon>Stramenopiles</taxon>
        <taxon>Ochrophyta</taxon>
        <taxon>Bacillariophyta</taxon>
        <taxon>Bacillariophyceae</taxon>
        <taxon>Bacillariophycidae</taxon>
        <taxon>Naviculales</taxon>
        <taxon>Naviculaceae</taxon>
        <taxon>Seminavis</taxon>
    </lineage>
</organism>
<dbReference type="EMBL" id="CAICTM010000379">
    <property type="protein sequence ID" value="CAB9509225.1"/>
    <property type="molecule type" value="Genomic_DNA"/>
</dbReference>
<sequence length="213" mass="23881">MALPCLCFATEAKSIFNFFSDHLEFKPVACNVHGYKQTHFLALSCLGDICWDVASYQAACLKKAAPFSCLAAWVLCSREWRTCLRLYAHMHTERHYVRCTMTILAPTPPILPLSWGWQPQINLPRTISCIPLDEFLASVTNFHRMPCHKKAASIFMFAWILCHIGVGVSRVAELYAYDTTGTYHEDLGSASSNPPLKHAPSSLFGTQHSIAIE</sequence>
<name>A0A9N8DZ06_9STRA</name>